<dbReference type="AlphaFoldDB" id="A0A6C0NXZ2"/>
<feature type="region of interest" description="Disordered" evidence="4">
    <location>
        <begin position="1"/>
        <end position="27"/>
    </location>
</feature>
<feature type="domain" description="HTH gntR-type" evidence="5">
    <location>
        <begin position="36"/>
        <end position="104"/>
    </location>
</feature>
<dbReference type="Gene3D" id="3.40.50.2300">
    <property type="match status" value="2"/>
</dbReference>
<dbReference type="PRINTS" id="PR00035">
    <property type="entry name" value="HTHGNTR"/>
</dbReference>
<accession>A0A6C0NXZ2</accession>
<evidence type="ECO:0000256" key="1">
    <source>
        <dbReference type="ARBA" id="ARBA00023015"/>
    </source>
</evidence>
<dbReference type="Pfam" id="PF13377">
    <property type="entry name" value="Peripla_BP_3"/>
    <property type="match status" value="1"/>
</dbReference>
<evidence type="ECO:0000256" key="4">
    <source>
        <dbReference type="SAM" id="MobiDB-lite"/>
    </source>
</evidence>
<dbReference type="InterPro" id="IPR028082">
    <property type="entry name" value="Peripla_BP_I"/>
</dbReference>
<dbReference type="InterPro" id="IPR046335">
    <property type="entry name" value="LacI/GalR-like_sensor"/>
</dbReference>
<dbReference type="CDD" id="cd06267">
    <property type="entry name" value="PBP1_LacI_sugar_binding-like"/>
    <property type="match status" value="1"/>
</dbReference>
<evidence type="ECO:0000259" key="5">
    <source>
        <dbReference type="PROSITE" id="PS50949"/>
    </source>
</evidence>
<dbReference type="InterPro" id="IPR036390">
    <property type="entry name" value="WH_DNA-bd_sf"/>
</dbReference>
<organism evidence="6 7">
    <name type="scientific">Paenibacillus rhizovicinus</name>
    <dbReference type="NCBI Taxonomy" id="2704463"/>
    <lineage>
        <taxon>Bacteria</taxon>
        <taxon>Bacillati</taxon>
        <taxon>Bacillota</taxon>
        <taxon>Bacilli</taxon>
        <taxon>Bacillales</taxon>
        <taxon>Paenibacillaceae</taxon>
        <taxon>Paenibacillus</taxon>
    </lineage>
</organism>
<protein>
    <submittedName>
        <fullName evidence="6">Substrate-binding domain-containing protein</fullName>
    </submittedName>
</protein>
<keyword evidence="1" id="KW-0805">Transcription regulation</keyword>
<dbReference type="GO" id="GO:0003700">
    <property type="term" value="F:DNA-binding transcription factor activity"/>
    <property type="evidence" value="ECO:0007669"/>
    <property type="project" value="InterPro"/>
</dbReference>
<dbReference type="InterPro" id="IPR036388">
    <property type="entry name" value="WH-like_DNA-bd_sf"/>
</dbReference>
<dbReference type="PANTHER" id="PTHR30146">
    <property type="entry name" value="LACI-RELATED TRANSCRIPTIONAL REPRESSOR"/>
    <property type="match status" value="1"/>
</dbReference>
<proteinExistence type="predicted"/>
<dbReference type="Gene3D" id="1.10.10.10">
    <property type="entry name" value="Winged helix-like DNA-binding domain superfamily/Winged helix DNA-binding domain"/>
    <property type="match status" value="1"/>
</dbReference>
<name>A0A6C0NXZ2_9BACL</name>
<dbReference type="EMBL" id="CP048286">
    <property type="protein sequence ID" value="QHW31068.1"/>
    <property type="molecule type" value="Genomic_DNA"/>
</dbReference>
<evidence type="ECO:0000313" key="7">
    <source>
        <dbReference type="Proteomes" id="UP000479114"/>
    </source>
</evidence>
<evidence type="ECO:0000256" key="2">
    <source>
        <dbReference type="ARBA" id="ARBA00023125"/>
    </source>
</evidence>
<dbReference type="Proteomes" id="UP000479114">
    <property type="component" value="Chromosome"/>
</dbReference>
<dbReference type="GO" id="GO:0000976">
    <property type="term" value="F:transcription cis-regulatory region binding"/>
    <property type="evidence" value="ECO:0007669"/>
    <property type="project" value="TreeGrafter"/>
</dbReference>
<dbReference type="PROSITE" id="PS50949">
    <property type="entry name" value="HTH_GNTR"/>
    <property type="match status" value="1"/>
</dbReference>
<dbReference type="PANTHER" id="PTHR30146:SF109">
    <property type="entry name" value="HTH-TYPE TRANSCRIPTIONAL REGULATOR GALS"/>
    <property type="match status" value="1"/>
</dbReference>
<dbReference type="SMART" id="SM00345">
    <property type="entry name" value="HTH_GNTR"/>
    <property type="match status" value="1"/>
</dbReference>
<dbReference type="KEGG" id="prz:GZH47_09515"/>
<keyword evidence="7" id="KW-1185">Reference proteome</keyword>
<dbReference type="InterPro" id="IPR000524">
    <property type="entry name" value="Tscrpt_reg_HTH_GntR"/>
</dbReference>
<dbReference type="RefSeq" id="WP_162639877.1">
    <property type="nucleotide sequence ID" value="NZ_CP048286.1"/>
</dbReference>
<dbReference type="SUPFAM" id="SSF46785">
    <property type="entry name" value="Winged helix' DNA-binding domain"/>
    <property type="match status" value="1"/>
</dbReference>
<keyword evidence="3" id="KW-0804">Transcription</keyword>
<gene>
    <name evidence="6" type="ORF">GZH47_09515</name>
</gene>
<sequence length="394" mass="43581">MNGREQTERQGNQRKQGKQDNQVRQAKQEKLVKGPFALYEQMRLKIMELIEERELRPHDPVPSEGELADMFGVSRRTSKEALLALAKEGVVYRMPRRGTFLAENAAGGASPDRRPGRMIAMVVPAIDDFVGQIITAALPAAQGLGCELIIRVAGDDHEQEERLLSELSEDRGIGGIILFPGDRRACGNQVLRLHVANYPIVIIDRAFRELNITNVCHDHYGGAYELTKYLIAAGHAQIGFVSEEMAGVMSREERYQGYIQAHLDAELPFNRALIYSDYSNKEADLETFMRGAAAMTAVFCSNDYVALEVMKTAHRIGIEVPKQLSVAGFTDSRMNGLLPVPLTSVRKPAGELGRACIDLLIRMLDAPPGSDVPSVKLPTKLIVRDSVIAREMQG</sequence>
<keyword evidence="2" id="KW-0238">DNA-binding</keyword>
<feature type="compositionally biased region" description="Polar residues" evidence="4">
    <location>
        <begin position="9"/>
        <end position="25"/>
    </location>
</feature>
<evidence type="ECO:0000313" key="6">
    <source>
        <dbReference type="EMBL" id="QHW31068.1"/>
    </source>
</evidence>
<reference evidence="6 7" key="1">
    <citation type="submission" date="2020-02" db="EMBL/GenBank/DDBJ databases">
        <title>Paenibacillus sp. nov., isolated from rhizosphere soil of tomato.</title>
        <authorList>
            <person name="Weon H.-Y."/>
            <person name="Lee S.A."/>
        </authorList>
    </citation>
    <scope>NUCLEOTIDE SEQUENCE [LARGE SCALE GENOMIC DNA]</scope>
    <source>
        <strain evidence="6 7">14171R-81</strain>
    </source>
</reference>
<dbReference type="SUPFAM" id="SSF53822">
    <property type="entry name" value="Periplasmic binding protein-like I"/>
    <property type="match status" value="1"/>
</dbReference>
<dbReference type="CDD" id="cd07377">
    <property type="entry name" value="WHTH_GntR"/>
    <property type="match status" value="1"/>
</dbReference>
<dbReference type="Pfam" id="PF00392">
    <property type="entry name" value="GntR"/>
    <property type="match status" value="1"/>
</dbReference>
<evidence type="ECO:0000256" key="3">
    <source>
        <dbReference type="ARBA" id="ARBA00023163"/>
    </source>
</evidence>